<protein>
    <recommendedName>
        <fullName evidence="5">SLH domain-containing protein</fullName>
    </recommendedName>
</protein>
<dbReference type="PANTHER" id="PTHR33740">
    <property type="entry name" value="GPI-ANCHORED ADHESIN-LIKE PROTEIN"/>
    <property type="match status" value="1"/>
</dbReference>
<evidence type="ECO:0008006" key="5">
    <source>
        <dbReference type="Google" id="ProtNLM"/>
    </source>
</evidence>
<feature type="compositionally biased region" description="Polar residues" evidence="2">
    <location>
        <begin position="1"/>
        <end position="11"/>
    </location>
</feature>
<feature type="compositionally biased region" description="Basic and acidic residues" evidence="2">
    <location>
        <begin position="46"/>
        <end position="61"/>
    </location>
</feature>
<organism evidence="3 4">
    <name type="scientific">Glycine soja</name>
    <name type="common">Wild soybean</name>
    <dbReference type="NCBI Taxonomy" id="3848"/>
    <lineage>
        <taxon>Eukaryota</taxon>
        <taxon>Viridiplantae</taxon>
        <taxon>Streptophyta</taxon>
        <taxon>Embryophyta</taxon>
        <taxon>Tracheophyta</taxon>
        <taxon>Spermatophyta</taxon>
        <taxon>Magnoliopsida</taxon>
        <taxon>eudicotyledons</taxon>
        <taxon>Gunneridae</taxon>
        <taxon>Pentapetalae</taxon>
        <taxon>rosids</taxon>
        <taxon>fabids</taxon>
        <taxon>Fabales</taxon>
        <taxon>Fabaceae</taxon>
        <taxon>Papilionoideae</taxon>
        <taxon>50 kb inversion clade</taxon>
        <taxon>NPAAA clade</taxon>
        <taxon>indigoferoid/millettioid clade</taxon>
        <taxon>Phaseoleae</taxon>
        <taxon>Glycine</taxon>
        <taxon>Glycine subgen. Soja</taxon>
    </lineage>
</organism>
<evidence type="ECO:0000256" key="2">
    <source>
        <dbReference type="SAM" id="MobiDB-lite"/>
    </source>
</evidence>
<sequence length="675" mass="74640">MKTLTTQQEELLSSDDHNDEITEQGNVDSMVEQGNGKMEGDAPNYDDAKPLHLNTEQHDEITSSSGSVSAEGNEPSFEERSVPGNDLFEESSISSSVNTLVDEQVTNDNYEVDEVKSKSPNSGSFFSVPGIPAPSVVSASVQVLPGKVLVPAAVDQVQGQALAALQVLKVIEPDVQPSDLCTRREYARWLVSASSALSRSTVSKVYPAMYIDNVTELAFDDVIPEDPDFSSIQGLAEAGLIESRLSRRDIQLSAEEDDSPFYFSPESPLSRQDLVSWKMALEKRQLPEANRKVLYQVSGFIDTDKIHPNACPALVADLSSGEQGIIALAFGYTRLFQPDKPVTKAQAAMALATGDASEIVSEELARIEAESVAENAVAAHSALVAQVEKDINASFEQELFIEREKISAVERMAEEARLELERLRAEREEDNLALTKERAAIDSEMEVFSKLRHEVEDQLQSLMNDRVEIAHEKERISKLREQAEVENKEICRLQYELEVERKALSMARAWAEDEAKRVREQAIALEEARDRWERHGIKVVVDDDLRKEASAGVTWLNASEQVSVQGTVDRAESLLDKLKQMAADIRGKSRDTLDKIIHMVSQLISKLREWACKTGKQAEEFGEAAISKVGKSASELQLSALEVGSGIKEGAKRVAGDCREGVEKITQKFTQKFKT</sequence>
<gene>
    <name evidence="3" type="ORF">D0Y65_024095</name>
</gene>
<evidence type="ECO:0000313" key="3">
    <source>
        <dbReference type="EMBL" id="RZB91947.1"/>
    </source>
</evidence>
<name>A0A445J0S7_GLYSO</name>
<reference evidence="3 4" key="1">
    <citation type="submission" date="2018-09" db="EMBL/GenBank/DDBJ databases">
        <title>A high-quality reference genome of wild soybean provides a powerful tool to mine soybean genomes.</title>
        <authorList>
            <person name="Xie M."/>
            <person name="Chung C.Y.L."/>
            <person name="Li M.-W."/>
            <person name="Wong F.-L."/>
            <person name="Chan T.-F."/>
            <person name="Lam H.-M."/>
        </authorList>
    </citation>
    <scope>NUCLEOTIDE SEQUENCE [LARGE SCALE GENOMIC DNA]</scope>
    <source>
        <strain evidence="4">cv. W05</strain>
        <tissue evidence="3">Hypocotyl of etiolated seedlings</tissue>
    </source>
</reference>
<dbReference type="AlphaFoldDB" id="A0A445J0S7"/>
<keyword evidence="4" id="KW-1185">Reference proteome</keyword>
<dbReference type="Proteomes" id="UP000289340">
    <property type="component" value="Chromosome 9"/>
</dbReference>
<feature type="coiled-coil region" evidence="1">
    <location>
        <begin position="406"/>
        <end position="535"/>
    </location>
</feature>
<feature type="region of interest" description="Disordered" evidence="2">
    <location>
        <begin position="1"/>
        <end position="82"/>
    </location>
</feature>
<evidence type="ECO:0000313" key="4">
    <source>
        <dbReference type="Proteomes" id="UP000289340"/>
    </source>
</evidence>
<comment type="caution">
    <text evidence="3">The sequence shown here is derived from an EMBL/GenBank/DDBJ whole genome shotgun (WGS) entry which is preliminary data.</text>
</comment>
<dbReference type="SMR" id="A0A445J0S7"/>
<dbReference type="PANTHER" id="PTHR33740:SF3">
    <property type="entry name" value="GPI-ANCHORED ADHESIN-LIKE PROTEIN"/>
    <property type="match status" value="1"/>
</dbReference>
<proteinExistence type="predicted"/>
<accession>A0A445J0S7</accession>
<evidence type="ECO:0000256" key="1">
    <source>
        <dbReference type="SAM" id="Coils"/>
    </source>
</evidence>
<dbReference type="EMBL" id="QZWG01000009">
    <property type="protein sequence ID" value="RZB91947.1"/>
    <property type="molecule type" value="Genomic_DNA"/>
</dbReference>
<keyword evidence="1" id="KW-0175">Coiled coil</keyword>